<dbReference type="GO" id="GO:0016616">
    <property type="term" value="F:oxidoreductase activity, acting on the CH-OH group of donors, NAD or NADP as acceptor"/>
    <property type="evidence" value="ECO:0007669"/>
    <property type="project" value="TreeGrafter"/>
</dbReference>
<evidence type="ECO:0000256" key="2">
    <source>
        <dbReference type="ARBA" id="ARBA00023445"/>
    </source>
</evidence>
<dbReference type="Proteomes" id="UP000790833">
    <property type="component" value="Unassembled WGS sequence"/>
</dbReference>
<evidence type="ECO:0000259" key="3">
    <source>
        <dbReference type="Pfam" id="PF01370"/>
    </source>
</evidence>
<dbReference type="Gene3D" id="3.40.50.720">
    <property type="entry name" value="NAD(P)-binding Rossmann-like Domain"/>
    <property type="match status" value="1"/>
</dbReference>
<dbReference type="EMBL" id="JAHMUF010000021">
    <property type="protein sequence ID" value="KAG7191944.1"/>
    <property type="molecule type" value="Genomic_DNA"/>
</dbReference>
<dbReference type="InterPro" id="IPR050425">
    <property type="entry name" value="NAD(P)_dehydrat-like"/>
</dbReference>
<feature type="domain" description="NAD-dependent epimerase/dehydratase" evidence="3">
    <location>
        <begin position="6"/>
        <end position="254"/>
    </location>
</feature>
<keyword evidence="5" id="KW-1185">Reference proteome</keyword>
<dbReference type="OrthoDB" id="2735536at2759"/>
<dbReference type="PANTHER" id="PTHR10366">
    <property type="entry name" value="NAD DEPENDENT EPIMERASE/DEHYDRATASE"/>
    <property type="match status" value="1"/>
</dbReference>
<evidence type="ECO:0000313" key="4">
    <source>
        <dbReference type="EMBL" id="KAG7191944.1"/>
    </source>
</evidence>
<reference evidence="4" key="1">
    <citation type="submission" date="2021-03" db="EMBL/GenBank/DDBJ databases">
        <authorList>
            <person name="Palmer J.M."/>
        </authorList>
    </citation>
    <scope>NUCLEOTIDE SEQUENCE</scope>
    <source>
        <strain evidence="4">ARV_011</strain>
    </source>
</reference>
<name>A0A9P7V5W6_9ASCO</name>
<dbReference type="InterPro" id="IPR036291">
    <property type="entry name" value="NAD(P)-bd_dom_sf"/>
</dbReference>
<comment type="caution">
    <text evidence="4">The sequence shown here is derived from an EMBL/GenBank/DDBJ whole genome shotgun (WGS) entry which is preliminary data.</text>
</comment>
<dbReference type="GeneID" id="66115924"/>
<evidence type="ECO:0000313" key="5">
    <source>
        <dbReference type="Proteomes" id="UP000790833"/>
    </source>
</evidence>
<protein>
    <submittedName>
        <fullName evidence="4">Methylglyoxal reductase (NADPH-dependent) gre2</fullName>
    </submittedName>
</protein>
<organism evidence="4 5">
    <name type="scientific">Scheffersomyces spartinae</name>
    <dbReference type="NCBI Taxonomy" id="45513"/>
    <lineage>
        <taxon>Eukaryota</taxon>
        <taxon>Fungi</taxon>
        <taxon>Dikarya</taxon>
        <taxon>Ascomycota</taxon>
        <taxon>Saccharomycotina</taxon>
        <taxon>Pichiomycetes</taxon>
        <taxon>Debaryomycetaceae</taxon>
        <taxon>Scheffersomyces</taxon>
    </lineage>
</organism>
<dbReference type="AlphaFoldDB" id="A0A9P7V5W6"/>
<evidence type="ECO:0000256" key="1">
    <source>
        <dbReference type="ARBA" id="ARBA00023002"/>
    </source>
</evidence>
<dbReference type="RefSeq" id="XP_043047495.1">
    <property type="nucleotide sequence ID" value="XM_043193308.1"/>
</dbReference>
<sequence>MVESTALVTGANGFIGQALTYQLLQDGYKVIGQVRSTEKGKQLSALVDDTSFSYVVVPTLEQKGAFDKVLEENHQIETIFHIASPVTKFKDDIESKMLIPAIEGTKNILKSITDKAPQLKHFVYTSSSIAQLNYGADAIADEDSWSDITYEESKVNGFTGYAGSKKFAEKEVWKFRNEQKPSFTITTILPSLVFGPQAYEGSIFHLTSSASVFESAIKSKTKEEMEAALAFPYVIDIRDVVKAHIFAAENEQADGKRLSLSNGVVNADTILKILNDNFPEKTTLKANDPAKPAPINLFNSQRTQALLGPFISPEKTVIDTIEQLIKNKRF</sequence>
<accession>A0A9P7V5W6</accession>
<keyword evidence="1" id="KW-0560">Oxidoreductase</keyword>
<gene>
    <name evidence="4" type="primary">GRE2_4</name>
    <name evidence="4" type="ORF">KQ657_002550</name>
</gene>
<dbReference type="InterPro" id="IPR001509">
    <property type="entry name" value="Epimerase_deHydtase"/>
</dbReference>
<dbReference type="SUPFAM" id="SSF51735">
    <property type="entry name" value="NAD(P)-binding Rossmann-fold domains"/>
    <property type="match status" value="1"/>
</dbReference>
<dbReference type="PANTHER" id="PTHR10366:SF564">
    <property type="entry name" value="STEROL-4-ALPHA-CARBOXYLATE 3-DEHYDROGENASE, DECARBOXYLATING"/>
    <property type="match status" value="1"/>
</dbReference>
<dbReference type="Pfam" id="PF01370">
    <property type="entry name" value="Epimerase"/>
    <property type="match status" value="1"/>
</dbReference>
<proteinExistence type="inferred from homology"/>
<comment type="similarity">
    <text evidence="2">Belongs to the NAD(P)-dependent epimerase/dehydratase family. Dihydroflavonol-4-reductase subfamily.</text>
</comment>